<feature type="domain" description="Tail sheath protein subtilisin-like" evidence="2">
    <location>
        <begin position="109"/>
        <end position="275"/>
    </location>
</feature>
<dbReference type="Pfam" id="PF22671">
    <property type="entry name" value="Gp18_domIII_N"/>
    <property type="match status" value="1"/>
</dbReference>
<gene>
    <name evidence="4" type="primary">FI</name>
    <name evidence="4" type="ORF">YEW_EO19890</name>
</gene>
<evidence type="ECO:0000259" key="3">
    <source>
        <dbReference type="Pfam" id="PF22671"/>
    </source>
</evidence>
<organism evidence="4">
    <name type="scientific">Yersinia enterocolitica W22703</name>
    <dbReference type="NCBI Taxonomy" id="913028"/>
    <lineage>
        <taxon>Bacteria</taxon>
        <taxon>Pseudomonadati</taxon>
        <taxon>Pseudomonadota</taxon>
        <taxon>Gammaproteobacteria</taxon>
        <taxon>Enterobacterales</taxon>
        <taxon>Yersiniaceae</taxon>
        <taxon>Yersinia</taxon>
    </lineage>
</organism>
<sequence>MSATDYHHGARVIEISEGTRPIRTVSTAVVGMVCTSDDADATLFPLNTPVLLTDVLAASGKAGETGTLAHSLDAISDQTKPVTIVVRVAQGETEAETTSNIIGGSTPDGRYTGMKALLAAQGKFDVKPRILGVPGHDTKAVATELLAIAQSLRAFAYISAYGCKTKEEAIIYRDNFSQREAMVIWPDFLSWDTVTNAETTAFATARALGLRAKIDNDVGWHKTLSNVGVNGVTGISADVFWDLQNSATDANLLNSKDVTTLIRKDGYRFWGSRSCSDDPLFAFENYTRTAQVLADTMAEAHMWANDKPLSPSLAKDIN</sequence>
<evidence type="ECO:0000259" key="2">
    <source>
        <dbReference type="Pfam" id="PF04984"/>
    </source>
</evidence>
<reference evidence="4" key="1">
    <citation type="journal article" date="2011" name="BMC Genomics">
        <title>Shotgun sequencing of Yersinia enterocolitica strain W22703 (biotype 2, serotype O:9): genomic evidence for oscillation between invertebrates and mammals.</title>
        <authorList>
            <person name="Fuchs T.M."/>
            <person name="Brandt K."/>
            <person name="Starke M."/>
            <person name="Rattei T."/>
        </authorList>
    </citation>
    <scope>NUCLEOTIDE SEQUENCE</scope>
</reference>
<dbReference type="PANTHER" id="PTHR35861">
    <property type="match status" value="1"/>
</dbReference>
<evidence type="ECO:0000256" key="1">
    <source>
        <dbReference type="ARBA" id="ARBA00008005"/>
    </source>
</evidence>
<accession>F4N715</accession>
<evidence type="ECO:0000313" key="4">
    <source>
        <dbReference type="EMBL" id="CBX73873.1"/>
    </source>
</evidence>
<dbReference type="InterPro" id="IPR054564">
    <property type="entry name" value="Gp18_domIII_N"/>
</dbReference>
<protein>
    <submittedName>
        <fullName evidence="4">Major tail sheath protein</fullName>
    </submittedName>
</protein>
<feature type="domain" description="Tail sheath protein Gp18-like" evidence="3">
    <location>
        <begin position="28"/>
        <end position="88"/>
    </location>
</feature>
<name>F4N715_YEREN</name>
<dbReference type="InterPro" id="IPR035089">
    <property type="entry name" value="Phage_sheath_subtilisin"/>
</dbReference>
<dbReference type="EMBL" id="FR718754">
    <property type="protein sequence ID" value="CBX73873.1"/>
    <property type="molecule type" value="Genomic_DNA"/>
</dbReference>
<proteinExistence type="inferred from homology"/>
<dbReference type="InterPro" id="IPR052042">
    <property type="entry name" value="Tail_sheath_structural"/>
</dbReference>
<dbReference type="Pfam" id="PF04984">
    <property type="entry name" value="Phage_sheath_1"/>
    <property type="match status" value="1"/>
</dbReference>
<comment type="similarity">
    <text evidence="1">Belongs to the myoviridae tail sheath protein family.</text>
</comment>
<dbReference type="PANTHER" id="PTHR35861:SF1">
    <property type="entry name" value="PHAGE TAIL SHEATH PROTEIN"/>
    <property type="match status" value="1"/>
</dbReference>
<dbReference type="AlphaFoldDB" id="F4N715"/>